<feature type="signal peptide" evidence="1">
    <location>
        <begin position="1"/>
        <end position="20"/>
    </location>
</feature>
<keyword evidence="3" id="KW-1185">Reference proteome</keyword>
<accession>A0ABX2B290</accession>
<proteinExistence type="predicted"/>
<evidence type="ECO:0000313" key="3">
    <source>
        <dbReference type="Proteomes" id="UP000820977"/>
    </source>
</evidence>
<dbReference type="InterPro" id="IPR013783">
    <property type="entry name" value="Ig-like_fold"/>
</dbReference>
<dbReference type="Gene3D" id="2.60.40.10">
    <property type="entry name" value="Immunoglobulins"/>
    <property type="match status" value="1"/>
</dbReference>
<protein>
    <submittedName>
        <fullName evidence="2">Omp28-related outer membrane protein</fullName>
    </submittedName>
</protein>
<sequence length="650" mass="70705">MRKSLLTLMAFVIMASTANAQKTFMADVLKTEKVMVQNHQDLKTGEIKKPMKARKKIQLADNEKIMGMYDTDEVATASMGIGLPSYPGNLKIATLIPVSAGSKFDGGKIKSIRFGLCQPVGASRVFVITLTASGNIGNEVISQDVETTTAGWNTVELTTPYTIDASNISGYLIGFDYTQTNTANAYPLSFVNAGMSVSPTYVYGNLGQGLGWYNINAESLGNLSVQCIVEKEGGYPQYDLIIGNTITVPFVKGGSKLQYGNAVWNDGKAIPTSFTVGIGIDGKEVDVITKDAPEFTDEGVEISGLLDIHTDMEVGEHTLSMYIKTINGTVPTEATDNDMSSATFNVYKESMPRQKQLVEHFTSQYCTYCPIGISVLEGLIKKRNDIAWVSIHGDMQSGTDQYTIDAGRYITEFQTTGFPSASFNRTFFPNQENVAIGLGFNESMIDMAVAYIGNLIDYSNEIPALASVAINTTYDDATKKLDITVSGQTLDDFTKFVGSDAALTVYLTEDGLVSKQLNQGKWITSFTHDNVLRKVVTHPYGDAMKMSGNTYENSYSVTLDETWNKDNMHIVAFVSRKPSSANRYDKLWVTNAETVAVKDAATGIDTAISNGADIKEVARYNANGVRLSAPQKGINIVKLSDGSIKKTIVE</sequence>
<name>A0ABX2B290_9BACT</name>
<dbReference type="RefSeq" id="WP_172344039.1">
    <property type="nucleotide sequence ID" value="NZ_CASYYZ010000006.1"/>
</dbReference>
<organism evidence="2 3">
    <name type="scientific">Xylanibacter caecicola</name>
    <dbReference type="NCBI Taxonomy" id="2736294"/>
    <lineage>
        <taxon>Bacteria</taxon>
        <taxon>Pseudomonadati</taxon>
        <taxon>Bacteroidota</taxon>
        <taxon>Bacteroidia</taxon>
        <taxon>Bacteroidales</taxon>
        <taxon>Prevotellaceae</taxon>
        <taxon>Xylanibacter</taxon>
    </lineage>
</organism>
<dbReference type="InterPro" id="IPR021615">
    <property type="entry name" value="Omp28"/>
</dbReference>
<keyword evidence="1" id="KW-0732">Signal</keyword>
<comment type="caution">
    <text evidence="2">The sequence shown here is derived from an EMBL/GenBank/DDBJ whole genome shotgun (WGS) entry which is preliminary data.</text>
</comment>
<dbReference type="EMBL" id="JABKKJ010000003">
    <property type="protein sequence ID" value="NPE24543.1"/>
    <property type="molecule type" value="Genomic_DNA"/>
</dbReference>
<dbReference type="Pfam" id="PF11551">
    <property type="entry name" value="Omp28"/>
    <property type="match status" value="1"/>
</dbReference>
<evidence type="ECO:0000313" key="2">
    <source>
        <dbReference type="EMBL" id="NPE24543.1"/>
    </source>
</evidence>
<reference evidence="2 3" key="1">
    <citation type="submission" date="2020-05" db="EMBL/GenBank/DDBJ databases">
        <title>Distinct polysaccharide utilization as determinants for interspecies competition between intestinal Prevotella spp.</title>
        <authorList>
            <person name="Galvez E.J.C."/>
            <person name="Iljazovic A."/>
            <person name="Strowig T."/>
        </authorList>
    </citation>
    <scope>NUCLEOTIDE SEQUENCE [LARGE SCALE GENOMIC DNA]</scope>
    <source>
        <strain evidence="2 3">PCHR</strain>
    </source>
</reference>
<evidence type="ECO:0000256" key="1">
    <source>
        <dbReference type="SAM" id="SignalP"/>
    </source>
</evidence>
<dbReference type="Proteomes" id="UP000820977">
    <property type="component" value="Unassembled WGS sequence"/>
</dbReference>
<gene>
    <name evidence="2" type="ORF">HPS54_03235</name>
</gene>
<feature type="chain" id="PRO_5047072482" evidence="1">
    <location>
        <begin position="21"/>
        <end position="650"/>
    </location>
</feature>